<proteinExistence type="predicted"/>
<feature type="non-terminal residue" evidence="3">
    <location>
        <position position="1"/>
    </location>
</feature>
<dbReference type="EMBL" id="BTSY01000007">
    <property type="protein sequence ID" value="GMT35981.1"/>
    <property type="molecule type" value="Genomic_DNA"/>
</dbReference>
<sequence>LLLITFLLTNVSARGTVSFNLHNLRVNISGIDCHYPFGRVFNHVEQSEQDCEIYIRICTYNEDEFDNELEMNEECSTTSSFLNQMAYSGTMSFPIQHVTSHTSAMIQFRSLDDHLDHYLSTIGLDFDIDVVKSGKNMKLRDRRVFGYLVGTIDCGEGYSLAYSTHRCEKSYVSQVENLKNQNAADLTENVKQTYVDNTKNETIPLETSSHNLIHCEDLDCGSSIIFWVIGSISCLILLSMAVCCLTARSSRKVGTYRFHESTTTVPSVRSRSSVRDSHV</sequence>
<feature type="signal peptide" evidence="2">
    <location>
        <begin position="1"/>
        <end position="18"/>
    </location>
</feature>
<comment type="caution">
    <text evidence="3">The sequence shown here is derived from an EMBL/GenBank/DDBJ whole genome shotgun (WGS) entry which is preliminary data.</text>
</comment>
<evidence type="ECO:0000256" key="1">
    <source>
        <dbReference type="SAM" id="Phobius"/>
    </source>
</evidence>
<name>A0AAV5WVC0_9BILA</name>
<keyword evidence="2" id="KW-0732">Signal</keyword>
<feature type="chain" id="PRO_5043641349" evidence="2">
    <location>
        <begin position="19"/>
        <end position="279"/>
    </location>
</feature>
<keyword evidence="1" id="KW-1133">Transmembrane helix</keyword>
<keyword evidence="1" id="KW-0812">Transmembrane</keyword>
<evidence type="ECO:0000313" key="3">
    <source>
        <dbReference type="EMBL" id="GMT35981.1"/>
    </source>
</evidence>
<evidence type="ECO:0000313" key="4">
    <source>
        <dbReference type="Proteomes" id="UP001432322"/>
    </source>
</evidence>
<dbReference type="Proteomes" id="UP001432322">
    <property type="component" value="Unassembled WGS sequence"/>
</dbReference>
<keyword evidence="1" id="KW-0472">Membrane</keyword>
<organism evidence="3 4">
    <name type="scientific">Pristionchus fissidentatus</name>
    <dbReference type="NCBI Taxonomy" id="1538716"/>
    <lineage>
        <taxon>Eukaryota</taxon>
        <taxon>Metazoa</taxon>
        <taxon>Ecdysozoa</taxon>
        <taxon>Nematoda</taxon>
        <taxon>Chromadorea</taxon>
        <taxon>Rhabditida</taxon>
        <taxon>Rhabditina</taxon>
        <taxon>Diplogasteromorpha</taxon>
        <taxon>Diplogasteroidea</taxon>
        <taxon>Neodiplogasteridae</taxon>
        <taxon>Pristionchus</taxon>
    </lineage>
</organism>
<protein>
    <submittedName>
        <fullName evidence="3">Uncharacterized protein</fullName>
    </submittedName>
</protein>
<gene>
    <name evidence="3" type="ORF">PFISCL1PPCAC_27278</name>
</gene>
<reference evidence="3" key="1">
    <citation type="submission" date="2023-10" db="EMBL/GenBank/DDBJ databases">
        <title>Genome assembly of Pristionchus species.</title>
        <authorList>
            <person name="Yoshida K."/>
            <person name="Sommer R.J."/>
        </authorList>
    </citation>
    <scope>NUCLEOTIDE SEQUENCE</scope>
    <source>
        <strain evidence="3">RS5133</strain>
    </source>
</reference>
<dbReference type="AlphaFoldDB" id="A0AAV5WVC0"/>
<keyword evidence="4" id="KW-1185">Reference proteome</keyword>
<feature type="transmembrane region" description="Helical" evidence="1">
    <location>
        <begin position="224"/>
        <end position="247"/>
    </location>
</feature>
<accession>A0AAV5WVC0</accession>
<evidence type="ECO:0000256" key="2">
    <source>
        <dbReference type="SAM" id="SignalP"/>
    </source>
</evidence>